<dbReference type="OrthoDB" id="7222477at2759"/>
<feature type="compositionally biased region" description="Polar residues" evidence="2">
    <location>
        <begin position="470"/>
        <end position="487"/>
    </location>
</feature>
<evidence type="ECO:0000313" key="3">
    <source>
        <dbReference type="EMBL" id="CAB0038247.1"/>
    </source>
</evidence>
<feature type="compositionally biased region" description="Low complexity" evidence="2">
    <location>
        <begin position="666"/>
        <end position="682"/>
    </location>
</feature>
<dbReference type="EMBL" id="CADCXV010000898">
    <property type="protein sequence ID" value="CAB0038247.1"/>
    <property type="molecule type" value="Genomic_DNA"/>
</dbReference>
<dbReference type="AlphaFoldDB" id="A0A6H5IKR4"/>
<dbReference type="Proteomes" id="UP000479190">
    <property type="component" value="Unassembled WGS sequence"/>
</dbReference>
<dbReference type="GO" id="GO:0008010">
    <property type="term" value="F:structural constituent of chitin-based larval cuticle"/>
    <property type="evidence" value="ECO:0007669"/>
    <property type="project" value="TreeGrafter"/>
</dbReference>
<evidence type="ECO:0000256" key="1">
    <source>
        <dbReference type="PROSITE-ProRule" id="PRU00497"/>
    </source>
</evidence>
<feature type="compositionally biased region" description="Polar residues" evidence="2">
    <location>
        <begin position="650"/>
        <end position="661"/>
    </location>
</feature>
<feature type="region of interest" description="Disordered" evidence="2">
    <location>
        <begin position="650"/>
        <end position="682"/>
    </location>
</feature>
<proteinExistence type="predicted"/>
<gene>
    <name evidence="3" type="ORF">TBRA_LOCUS10035</name>
</gene>
<feature type="region of interest" description="Disordered" evidence="2">
    <location>
        <begin position="446"/>
        <end position="515"/>
    </location>
</feature>
<dbReference type="PANTHER" id="PTHR10380">
    <property type="entry name" value="CUTICLE PROTEIN"/>
    <property type="match status" value="1"/>
</dbReference>
<feature type="non-terminal residue" evidence="3">
    <location>
        <position position="1"/>
    </location>
</feature>
<evidence type="ECO:0000256" key="2">
    <source>
        <dbReference type="SAM" id="MobiDB-lite"/>
    </source>
</evidence>
<feature type="compositionally biased region" description="Acidic residues" evidence="2">
    <location>
        <begin position="488"/>
        <end position="499"/>
    </location>
</feature>
<dbReference type="InterPro" id="IPR000618">
    <property type="entry name" value="Insect_cuticle"/>
</dbReference>
<feature type="compositionally biased region" description="Low complexity" evidence="2">
    <location>
        <begin position="458"/>
        <end position="468"/>
    </location>
</feature>
<sequence>RVRESRNFCSLIIRRENIKKIYDTVHERSIPISARTSACESACRALIDPCAKQPVQFSRAQSHIIYNARTAAIYLKIHTNTDTHVSLSSSIVQLCKIHYFIVPIRGFGIHESSAAWWVFIVSCAPWEPLDGLSHIEQHRTFLFVCVYANGSALMMTRGCVTYLPPLYRINVIYIPSYIQGSGNRAIFFPYRILVECARDIYRQFDCIRVKKYLSKRPLPDAAAAAGVLGAFLLSRSTFALLSALARGSRRACSVCELRRSGSESHALDRLYVYEQADILLSSNIERYSNNDSWRAVITACLVVFAESRRVQLRERAQEPALYYEEEEEAQPQEADDYASQVAYQPRTRALQPLNRAKDTIAASKPAPVQTIRNYNKVNDDGSFTFGYEAADGSFKEETRGTDCVVRGKYGYVDPDGNKREFTYVSGNPCDPNAPKDEDDDELIKKHEADEPSGPQNYPSVRPVARPSRPNYPTTTQRAPTTIFQSEYQLDDDASQELEEETKPRPASRPHAFRRPTYIQVAAEPSSPVYSNYQSTPAPTTSPTLYRFASTSAASRAPTTPAPVRTTYYQPVETSTRPAVTRTRPQSVAITPRPHIAQVAAQYVSPGPSTERPGVVYAPRTITPVHSSTTATPPSQHLDFAAELERYVNSVGSSTPRPQIVQSKYKPSPSQAPIAQSSSQRPSDAIYQSELVYDPATGQYNTQLYQTLPQTLGEFSLSHKLQPYVAQSQQPLVGLQQSSIYRQAASQPQPAQQVAPQRPKIAQPQEAIYRKQQSQLLQQSQQLYAQQQRRQQQQQPQRIQLIQDPNQREGQNYYYVAASAQQAPGRSLQQSPLTLGQIDQFLRQGGVNYQ</sequence>
<dbReference type="PANTHER" id="PTHR10380:SF2">
    <property type="entry name" value="AGAP003037-PA"/>
    <property type="match status" value="1"/>
</dbReference>
<dbReference type="GO" id="GO:0062129">
    <property type="term" value="C:chitin-based extracellular matrix"/>
    <property type="evidence" value="ECO:0007669"/>
    <property type="project" value="TreeGrafter"/>
</dbReference>
<dbReference type="PROSITE" id="PS51155">
    <property type="entry name" value="CHIT_BIND_RR_2"/>
    <property type="match status" value="1"/>
</dbReference>
<dbReference type="InterPro" id="IPR050468">
    <property type="entry name" value="Cuticle_Struct_Prot"/>
</dbReference>
<dbReference type="Pfam" id="PF00379">
    <property type="entry name" value="Chitin_bind_4"/>
    <property type="match status" value="1"/>
</dbReference>
<name>A0A6H5IKR4_9HYME</name>
<evidence type="ECO:0000313" key="4">
    <source>
        <dbReference type="Proteomes" id="UP000479190"/>
    </source>
</evidence>
<protein>
    <submittedName>
        <fullName evidence="3">Uncharacterized protein</fullName>
    </submittedName>
</protein>
<reference evidence="3 4" key="1">
    <citation type="submission" date="2020-02" db="EMBL/GenBank/DDBJ databases">
        <authorList>
            <person name="Ferguson B K."/>
        </authorList>
    </citation>
    <scope>NUCLEOTIDE SEQUENCE [LARGE SCALE GENOMIC DNA]</scope>
</reference>
<keyword evidence="4" id="KW-1185">Reference proteome</keyword>
<accession>A0A6H5IKR4</accession>
<organism evidence="3 4">
    <name type="scientific">Trichogramma brassicae</name>
    <dbReference type="NCBI Taxonomy" id="86971"/>
    <lineage>
        <taxon>Eukaryota</taxon>
        <taxon>Metazoa</taxon>
        <taxon>Ecdysozoa</taxon>
        <taxon>Arthropoda</taxon>
        <taxon>Hexapoda</taxon>
        <taxon>Insecta</taxon>
        <taxon>Pterygota</taxon>
        <taxon>Neoptera</taxon>
        <taxon>Endopterygota</taxon>
        <taxon>Hymenoptera</taxon>
        <taxon>Apocrita</taxon>
        <taxon>Proctotrupomorpha</taxon>
        <taxon>Chalcidoidea</taxon>
        <taxon>Trichogrammatidae</taxon>
        <taxon>Trichogramma</taxon>
    </lineage>
</organism>
<keyword evidence="1" id="KW-0193">Cuticle</keyword>